<dbReference type="AlphaFoldDB" id="A0A5B7DJ57"/>
<keyword evidence="4" id="KW-1185">Reference proteome</keyword>
<evidence type="ECO:0000313" key="3">
    <source>
        <dbReference type="EMBL" id="MPC21175.1"/>
    </source>
</evidence>
<dbReference type="Proteomes" id="UP000324222">
    <property type="component" value="Unassembled WGS sequence"/>
</dbReference>
<proteinExistence type="predicted"/>
<feature type="transmembrane region" description="Helical" evidence="2">
    <location>
        <begin position="64"/>
        <end position="83"/>
    </location>
</feature>
<evidence type="ECO:0000256" key="1">
    <source>
        <dbReference type="SAM" id="MobiDB-lite"/>
    </source>
</evidence>
<sequence length="103" mass="11983">MDQQITTANSRRDSIDDANNNNSSSCVWRRVLRPSVVLAVSSPVILIFDIALAIVFLLRQNWQGVIFTSVAFIAWTQLVYWFFRARTLLQPHYQRNDGRQKKQ</sequence>
<comment type="caution">
    <text evidence="3">The sequence shown here is derived from an EMBL/GenBank/DDBJ whole genome shotgun (WGS) entry which is preliminary data.</text>
</comment>
<name>A0A5B7DJ57_PORTR</name>
<keyword evidence="2" id="KW-0472">Membrane</keyword>
<evidence type="ECO:0000256" key="2">
    <source>
        <dbReference type="SAM" id="Phobius"/>
    </source>
</evidence>
<keyword evidence="2" id="KW-1133">Transmembrane helix</keyword>
<feature type="region of interest" description="Disordered" evidence="1">
    <location>
        <begin position="1"/>
        <end position="23"/>
    </location>
</feature>
<protein>
    <submittedName>
        <fullName evidence="3">Uncharacterized protein</fullName>
    </submittedName>
</protein>
<evidence type="ECO:0000313" key="4">
    <source>
        <dbReference type="Proteomes" id="UP000324222"/>
    </source>
</evidence>
<accession>A0A5B7DJ57</accession>
<feature type="transmembrane region" description="Helical" evidence="2">
    <location>
        <begin position="36"/>
        <end position="58"/>
    </location>
</feature>
<reference evidence="3 4" key="1">
    <citation type="submission" date="2019-05" db="EMBL/GenBank/DDBJ databases">
        <title>Another draft genome of Portunus trituberculatus and its Hox gene families provides insights of decapod evolution.</title>
        <authorList>
            <person name="Jeong J.-H."/>
            <person name="Song I."/>
            <person name="Kim S."/>
            <person name="Choi T."/>
            <person name="Kim D."/>
            <person name="Ryu S."/>
            <person name="Kim W."/>
        </authorList>
    </citation>
    <scope>NUCLEOTIDE SEQUENCE [LARGE SCALE GENOMIC DNA]</scope>
    <source>
        <tissue evidence="3">Muscle</tissue>
    </source>
</reference>
<organism evidence="3 4">
    <name type="scientific">Portunus trituberculatus</name>
    <name type="common">Swimming crab</name>
    <name type="synonym">Neptunus trituberculatus</name>
    <dbReference type="NCBI Taxonomy" id="210409"/>
    <lineage>
        <taxon>Eukaryota</taxon>
        <taxon>Metazoa</taxon>
        <taxon>Ecdysozoa</taxon>
        <taxon>Arthropoda</taxon>
        <taxon>Crustacea</taxon>
        <taxon>Multicrustacea</taxon>
        <taxon>Malacostraca</taxon>
        <taxon>Eumalacostraca</taxon>
        <taxon>Eucarida</taxon>
        <taxon>Decapoda</taxon>
        <taxon>Pleocyemata</taxon>
        <taxon>Brachyura</taxon>
        <taxon>Eubrachyura</taxon>
        <taxon>Portunoidea</taxon>
        <taxon>Portunidae</taxon>
        <taxon>Portuninae</taxon>
        <taxon>Portunus</taxon>
    </lineage>
</organism>
<keyword evidence="2" id="KW-0812">Transmembrane</keyword>
<dbReference type="EMBL" id="VSRR010000948">
    <property type="protein sequence ID" value="MPC21175.1"/>
    <property type="molecule type" value="Genomic_DNA"/>
</dbReference>
<dbReference type="OrthoDB" id="6380821at2759"/>
<gene>
    <name evidence="3" type="ORF">E2C01_014151</name>
</gene>